<evidence type="ECO:0000256" key="3">
    <source>
        <dbReference type="ARBA" id="ARBA00022763"/>
    </source>
</evidence>
<dbReference type="SUPFAM" id="SSF56281">
    <property type="entry name" value="Metallo-hydrolase/oxidoreductase"/>
    <property type="match status" value="1"/>
</dbReference>
<dbReference type="InterPro" id="IPR036866">
    <property type="entry name" value="RibonucZ/Hydroxyglut_hydro"/>
</dbReference>
<dbReference type="Proteomes" id="UP001152320">
    <property type="component" value="Chromosome 17"/>
</dbReference>
<proteinExistence type="inferred from homology"/>
<reference evidence="8" key="1">
    <citation type="submission" date="2021-10" db="EMBL/GenBank/DDBJ databases">
        <title>Tropical sea cucumber genome reveals ecological adaptation and Cuvierian tubules defense mechanism.</title>
        <authorList>
            <person name="Chen T."/>
        </authorList>
    </citation>
    <scope>NUCLEOTIDE SEQUENCE</scope>
    <source>
        <strain evidence="8">Nanhai2018</strain>
        <tissue evidence="8">Muscle</tissue>
    </source>
</reference>
<dbReference type="AlphaFoldDB" id="A0A9Q0YS05"/>
<accession>A0A9Q0YS05</accession>
<dbReference type="EMBL" id="JAIZAY010000017">
    <property type="protein sequence ID" value="KAJ8025362.1"/>
    <property type="molecule type" value="Genomic_DNA"/>
</dbReference>
<dbReference type="GO" id="GO:0003684">
    <property type="term" value="F:damaged DNA binding"/>
    <property type="evidence" value="ECO:0007669"/>
    <property type="project" value="TreeGrafter"/>
</dbReference>
<dbReference type="PANTHER" id="PTHR23240:SF6">
    <property type="entry name" value="DNA CROSS-LINK REPAIR 1A PROTEIN"/>
    <property type="match status" value="1"/>
</dbReference>
<evidence type="ECO:0000256" key="4">
    <source>
        <dbReference type="ARBA" id="ARBA00023204"/>
    </source>
</evidence>
<name>A0A9Q0YS05_HOLLE</name>
<feature type="domain" description="DNA repair metallo-beta-lactamase" evidence="7">
    <location>
        <begin position="139"/>
        <end position="245"/>
    </location>
</feature>
<evidence type="ECO:0000256" key="5">
    <source>
        <dbReference type="ARBA" id="ARBA00023242"/>
    </source>
</evidence>
<dbReference type="GO" id="GO:0006303">
    <property type="term" value="P:double-strand break repair via nonhomologous end joining"/>
    <property type="evidence" value="ECO:0007669"/>
    <property type="project" value="TreeGrafter"/>
</dbReference>
<dbReference type="InterPro" id="IPR011084">
    <property type="entry name" value="DRMBL"/>
</dbReference>
<evidence type="ECO:0000256" key="2">
    <source>
        <dbReference type="ARBA" id="ARBA00010304"/>
    </source>
</evidence>
<keyword evidence="3" id="KW-0227">DNA damage</keyword>
<dbReference type="GO" id="GO:0036297">
    <property type="term" value="P:interstrand cross-link repair"/>
    <property type="evidence" value="ECO:0007669"/>
    <property type="project" value="TreeGrafter"/>
</dbReference>
<evidence type="ECO:0000256" key="1">
    <source>
        <dbReference type="ARBA" id="ARBA00004123"/>
    </source>
</evidence>
<evidence type="ECO:0000259" key="7">
    <source>
        <dbReference type="Pfam" id="PF07522"/>
    </source>
</evidence>
<keyword evidence="4" id="KW-0234">DNA repair</keyword>
<dbReference type="OrthoDB" id="262529at2759"/>
<comment type="similarity">
    <text evidence="2">Belongs to the DNA repair metallo-beta-lactamase (DRMBL) family.</text>
</comment>
<evidence type="ECO:0000256" key="6">
    <source>
        <dbReference type="SAM" id="MobiDB-lite"/>
    </source>
</evidence>
<dbReference type="GO" id="GO:0035312">
    <property type="term" value="F:5'-3' DNA exonuclease activity"/>
    <property type="evidence" value="ECO:0007669"/>
    <property type="project" value="TreeGrafter"/>
</dbReference>
<dbReference type="PANTHER" id="PTHR23240">
    <property type="entry name" value="DNA CROSS-LINK REPAIR PROTEIN PSO2/SNM1-RELATED"/>
    <property type="match status" value="1"/>
</dbReference>
<comment type="caution">
    <text evidence="8">The sequence shown here is derived from an EMBL/GenBank/DDBJ whole genome shotgun (WGS) entry which is preliminary data.</text>
</comment>
<dbReference type="Pfam" id="PF07522">
    <property type="entry name" value="DRMBL"/>
    <property type="match status" value="1"/>
</dbReference>
<dbReference type="Gene3D" id="3.40.50.12650">
    <property type="match status" value="1"/>
</dbReference>
<comment type="subcellular location">
    <subcellularLocation>
        <location evidence="1">Nucleus</location>
    </subcellularLocation>
</comment>
<protein>
    <submittedName>
        <fullName evidence="8">DNA cross-link repair 1A protein</fullName>
    </submittedName>
</protein>
<evidence type="ECO:0000313" key="8">
    <source>
        <dbReference type="EMBL" id="KAJ8025362.1"/>
    </source>
</evidence>
<gene>
    <name evidence="8" type="ORF">HOLleu_32900</name>
</gene>
<dbReference type="FunFam" id="3.40.50.12650:FF:000001">
    <property type="entry name" value="DNA cross-link repair 1A"/>
    <property type="match status" value="1"/>
</dbReference>
<organism evidence="8 9">
    <name type="scientific">Holothuria leucospilota</name>
    <name type="common">Black long sea cucumber</name>
    <name type="synonym">Mertensiothuria leucospilota</name>
    <dbReference type="NCBI Taxonomy" id="206669"/>
    <lineage>
        <taxon>Eukaryota</taxon>
        <taxon>Metazoa</taxon>
        <taxon>Echinodermata</taxon>
        <taxon>Eleutherozoa</taxon>
        <taxon>Echinozoa</taxon>
        <taxon>Holothuroidea</taxon>
        <taxon>Aspidochirotacea</taxon>
        <taxon>Aspidochirotida</taxon>
        <taxon>Holothuriidae</taxon>
        <taxon>Holothuria</taxon>
    </lineage>
</organism>
<feature type="region of interest" description="Disordered" evidence="6">
    <location>
        <begin position="263"/>
        <end position="305"/>
    </location>
</feature>
<evidence type="ECO:0000313" key="9">
    <source>
        <dbReference type="Proteomes" id="UP001152320"/>
    </source>
</evidence>
<keyword evidence="9" id="KW-1185">Reference proteome</keyword>
<sequence>MSVYSRLHQSAGVTSCPGSVLILFKLPNGLIYLHTGDFRAHQRMELYPQLQNLRVHHLYLDTTYCDPKYDFPKQDSVVQFAVNTALRAVQENPKTLILCGTYTIGKEKVFKAISDALGCNICVESDKKRILSCYNDDQLMKKLVTDKKASRLHVVGMAKLNLKRLALYLEEFHGLFDNIVAFKPTGWTHSSKSNSLADIKPSKWGRIQIYGIPYSEHSSYSEMKRFVQFLRASGTTHIIPTVNVGRPDQRAFMESHFKDWMSQGNTSSGMNGHDGSQTRLHGTNAWRSATPSNPSKTLETFFKKK</sequence>
<keyword evidence="5" id="KW-0539">Nucleus</keyword>
<dbReference type="GO" id="GO:0005634">
    <property type="term" value="C:nucleus"/>
    <property type="evidence" value="ECO:0007669"/>
    <property type="project" value="UniProtKB-SubCell"/>
</dbReference>
<feature type="compositionally biased region" description="Polar residues" evidence="6">
    <location>
        <begin position="263"/>
        <end position="298"/>
    </location>
</feature>